<dbReference type="OrthoDB" id="188276at2759"/>
<dbReference type="GO" id="GO:0002098">
    <property type="term" value="P:tRNA wobble uridine modification"/>
    <property type="evidence" value="ECO:0007669"/>
    <property type="project" value="TreeGrafter"/>
</dbReference>
<organism evidence="3 4">
    <name type="scientific">Macrolepiota fuliginosa MF-IS2</name>
    <dbReference type="NCBI Taxonomy" id="1400762"/>
    <lineage>
        <taxon>Eukaryota</taxon>
        <taxon>Fungi</taxon>
        <taxon>Dikarya</taxon>
        <taxon>Basidiomycota</taxon>
        <taxon>Agaricomycotina</taxon>
        <taxon>Agaricomycetes</taxon>
        <taxon>Agaricomycetidae</taxon>
        <taxon>Agaricales</taxon>
        <taxon>Agaricineae</taxon>
        <taxon>Agaricaceae</taxon>
        <taxon>Macrolepiota</taxon>
    </lineage>
</organism>
<keyword evidence="4" id="KW-1185">Reference proteome</keyword>
<dbReference type="GO" id="GO:0030488">
    <property type="term" value="P:tRNA methylation"/>
    <property type="evidence" value="ECO:0007669"/>
    <property type="project" value="TreeGrafter"/>
</dbReference>
<dbReference type="Gene3D" id="3.40.50.300">
    <property type="entry name" value="P-loop containing nucleotide triphosphate hydrolases"/>
    <property type="match status" value="1"/>
</dbReference>
<feature type="domain" description="GTP-binding protein TrmE N-terminal" evidence="1">
    <location>
        <begin position="1"/>
        <end position="120"/>
    </location>
</feature>
<dbReference type="PANTHER" id="PTHR42714">
    <property type="entry name" value="TRNA MODIFICATION GTPASE GTPBP3"/>
    <property type="match status" value="1"/>
</dbReference>
<evidence type="ECO:0000313" key="3">
    <source>
        <dbReference type="EMBL" id="KAF9440583.1"/>
    </source>
</evidence>
<evidence type="ECO:0000313" key="4">
    <source>
        <dbReference type="Proteomes" id="UP000807342"/>
    </source>
</evidence>
<dbReference type="AlphaFoldDB" id="A0A9P5WWX3"/>
<dbReference type="SUPFAM" id="SSF103025">
    <property type="entry name" value="Folate-binding domain"/>
    <property type="match status" value="1"/>
</dbReference>
<dbReference type="GO" id="GO:0005525">
    <property type="term" value="F:GTP binding"/>
    <property type="evidence" value="ECO:0007669"/>
    <property type="project" value="InterPro"/>
</dbReference>
<dbReference type="InterPro" id="IPR025867">
    <property type="entry name" value="MnmE_helical"/>
</dbReference>
<dbReference type="Gene3D" id="1.20.120.430">
    <property type="entry name" value="tRNA modification GTPase MnmE domain 2"/>
    <property type="match status" value="1"/>
</dbReference>
<dbReference type="Pfam" id="PF12631">
    <property type="entry name" value="MnmE_helical"/>
    <property type="match status" value="1"/>
</dbReference>
<sequence>TIYALSTPPGQGGVAVIRVSGPEAFEVWWMVRLHRKRLQPTSWKLERCKIIHPDRLDDIIDDGLSVFFQGRPFTTEPTLELHAYSGRALLTTLVGALSTLPFLHPAEPGEFTKRSSLGGRLDLTKVEGLANLIDAETEQQRKIAGRGAWLVLDGLRNHIIHCLAQVGVLIDFGEGEDLEGEAESLLTQIQSHLRDNRRGEMIRSGIKLAVFGLPNTGKSSQPLTEGKNVINSNVQQREAAVMAVIPGTTCDVLQLTLDIGGMPVVAADTAGLRKTVETIGIEKRIDVWVLLCLCFSFHECNQLRYQCEGSGHRRPYPMCCCLPPSQKLERSE</sequence>
<evidence type="ECO:0000259" key="1">
    <source>
        <dbReference type="Pfam" id="PF10396"/>
    </source>
</evidence>
<dbReference type="Gene3D" id="3.30.1360.120">
    <property type="entry name" value="Probable tRNA modification gtpase trme, domain 1"/>
    <property type="match status" value="1"/>
</dbReference>
<dbReference type="Pfam" id="PF10396">
    <property type="entry name" value="TrmE_N"/>
    <property type="match status" value="1"/>
</dbReference>
<dbReference type="InterPro" id="IPR027368">
    <property type="entry name" value="MnmE_dom2"/>
</dbReference>
<dbReference type="InterPro" id="IPR027417">
    <property type="entry name" value="P-loop_NTPase"/>
</dbReference>
<dbReference type="GO" id="GO:0005739">
    <property type="term" value="C:mitochondrion"/>
    <property type="evidence" value="ECO:0007669"/>
    <property type="project" value="TreeGrafter"/>
</dbReference>
<comment type="caution">
    <text evidence="3">The sequence shown here is derived from an EMBL/GenBank/DDBJ whole genome shotgun (WGS) entry which is preliminary data.</text>
</comment>
<dbReference type="EMBL" id="MU152416">
    <property type="protein sequence ID" value="KAF9440583.1"/>
    <property type="molecule type" value="Genomic_DNA"/>
</dbReference>
<reference evidence="3" key="1">
    <citation type="submission" date="2020-11" db="EMBL/GenBank/DDBJ databases">
        <authorList>
            <consortium name="DOE Joint Genome Institute"/>
            <person name="Ahrendt S."/>
            <person name="Riley R."/>
            <person name="Andreopoulos W."/>
            <person name="Labutti K."/>
            <person name="Pangilinan J."/>
            <person name="Ruiz-Duenas F.J."/>
            <person name="Barrasa J.M."/>
            <person name="Sanchez-Garcia M."/>
            <person name="Camarero S."/>
            <person name="Miyauchi S."/>
            <person name="Serrano A."/>
            <person name="Linde D."/>
            <person name="Babiker R."/>
            <person name="Drula E."/>
            <person name="Ayuso-Fernandez I."/>
            <person name="Pacheco R."/>
            <person name="Padilla G."/>
            <person name="Ferreira P."/>
            <person name="Barriuso J."/>
            <person name="Kellner H."/>
            <person name="Castanera R."/>
            <person name="Alfaro M."/>
            <person name="Ramirez L."/>
            <person name="Pisabarro A.G."/>
            <person name="Kuo A."/>
            <person name="Tritt A."/>
            <person name="Lipzen A."/>
            <person name="He G."/>
            <person name="Yan M."/>
            <person name="Ng V."/>
            <person name="Cullen D."/>
            <person name="Martin F."/>
            <person name="Rosso M.-N."/>
            <person name="Henrissat B."/>
            <person name="Hibbett D."/>
            <person name="Martinez A.T."/>
            <person name="Grigoriev I.V."/>
        </authorList>
    </citation>
    <scope>NUCLEOTIDE SEQUENCE</scope>
    <source>
        <strain evidence="3">MF-IS2</strain>
    </source>
</reference>
<evidence type="ECO:0000259" key="2">
    <source>
        <dbReference type="Pfam" id="PF12631"/>
    </source>
</evidence>
<dbReference type="InterPro" id="IPR027266">
    <property type="entry name" value="TrmE/GcvT-like"/>
</dbReference>
<dbReference type="InterPro" id="IPR018948">
    <property type="entry name" value="GTP-bd_TrmE_N"/>
</dbReference>
<name>A0A9P5WWX3_9AGAR</name>
<accession>A0A9P5WWX3</accession>
<protein>
    <submittedName>
        <fullName evidence="3">Uncharacterized protein</fullName>
    </submittedName>
</protein>
<dbReference type="Proteomes" id="UP000807342">
    <property type="component" value="Unassembled WGS sequence"/>
</dbReference>
<feature type="non-terminal residue" evidence="3">
    <location>
        <position position="1"/>
    </location>
</feature>
<dbReference type="SUPFAM" id="SSF52540">
    <property type="entry name" value="P-loop containing nucleoside triphosphate hydrolases"/>
    <property type="match status" value="1"/>
</dbReference>
<proteinExistence type="predicted"/>
<dbReference type="PANTHER" id="PTHR42714:SF2">
    <property type="entry name" value="TRNA MODIFICATION GTPASE GTPBP3, MITOCHONDRIAL"/>
    <property type="match status" value="1"/>
</dbReference>
<dbReference type="SUPFAM" id="SSF116878">
    <property type="entry name" value="TrmE connector domain"/>
    <property type="match status" value="1"/>
</dbReference>
<dbReference type="CDD" id="cd14858">
    <property type="entry name" value="TrmE_N"/>
    <property type="match status" value="1"/>
</dbReference>
<feature type="domain" description="MnmE helical" evidence="2">
    <location>
        <begin position="123"/>
        <end position="239"/>
    </location>
</feature>
<gene>
    <name evidence="3" type="ORF">P691DRAFT_687245</name>
</gene>